<name>A0A494G9L9_SOLLC</name>
<feature type="compositionally biased region" description="Low complexity" evidence="1">
    <location>
        <begin position="775"/>
        <end position="787"/>
    </location>
</feature>
<feature type="transmembrane region" description="Helical" evidence="2">
    <location>
        <begin position="80"/>
        <end position="101"/>
    </location>
</feature>
<protein>
    <submittedName>
        <fullName evidence="3">Uncharacterized protein</fullName>
    </submittedName>
</protein>
<feature type="transmembrane region" description="Helical" evidence="2">
    <location>
        <begin position="37"/>
        <end position="60"/>
    </location>
</feature>
<dbReference type="PANTHER" id="PTHR43044">
    <property type="match status" value="1"/>
</dbReference>
<keyword evidence="2" id="KW-0812">Transmembrane</keyword>
<proteinExistence type="predicted"/>
<reference evidence="3" key="2">
    <citation type="submission" date="2019-04" db="UniProtKB">
        <authorList>
            <consortium name="EnsemblPlants"/>
        </authorList>
    </citation>
    <scope>IDENTIFICATION</scope>
    <source>
        <strain evidence="3">cv. Heinz 1706</strain>
    </source>
</reference>
<dbReference type="PaxDb" id="4081-Solyc00g088090.1.1"/>
<dbReference type="PANTHER" id="PTHR43044:SF1">
    <property type="entry name" value="QUINOL:CYTOCHROME C OXIDOREDUCTASE QUINONE-BINDING SUBUNIT 2"/>
    <property type="match status" value="1"/>
</dbReference>
<feature type="region of interest" description="Disordered" evidence="1">
    <location>
        <begin position="772"/>
        <end position="797"/>
    </location>
</feature>
<feature type="transmembrane region" description="Helical" evidence="2">
    <location>
        <begin position="122"/>
        <end position="142"/>
    </location>
</feature>
<organism evidence="3">
    <name type="scientific">Solanum lycopersicum</name>
    <name type="common">Tomato</name>
    <name type="synonym">Lycopersicon esculentum</name>
    <dbReference type="NCBI Taxonomy" id="4081"/>
    <lineage>
        <taxon>Eukaryota</taxon>
        <taxon>Viridiplantae</taxon>
        <taxon>Streptophyta</taxon>
        <taxon>Embryophyta</taxon>
        <taxon>Tracheophyta</taxon>
        <taxon>Spermatophyta</taxon>
        <taxon>Magnoliopsida</taxon>
        <taxon>eudicotyledons</taxon>
        <taxon>Gunneridae</taxon>
        <taxon>Pentapetalae</taxon>
        <taxon>asterids</taxon>
        <taxon>lamiids</taxon>
        <taxon>Solanales</taxon>
        <taxon>Solanaceae</taxon>
        <taxon>Solanoideae</taxon>
        <taxon>Solaneae</taxon>
        <taxon>Solanum</taxon>
        <taxon>Solanum subgen. Lycopersicon</taxon>
    </lineage>
</organism>
<reference evidence="3" key="1">
    <citation type="journal article" date="2012" name="Nature">
        <title>The tomato genome sequence provides insights into fleshy fruit evolution.</title>
        <authorList>
            <consortium name="Tomato Genome Consortium"/>
        </authorList>
    </citation>
    <scope>NUCLEOTIDE SEQUENCE [LARGE SCALE GENOMIC DNA]</scope>
    <source>
        <strain evidence="3">cv. Heinz 1706</strain>
    </source>
</reference>
<evidence type="ECO:0000256" key="1">
    <source>
        <dbReference type="SAM" id="MobiDB-lite"/>
    </source>
</evidence>
<feature type="compositionally biased region" description="Low complexity" evidence="1">
    <location>
        <begin position="733"/>
        <end position="751"/>
    </location>
</feature>
<feature type="transmembrane region" description="Helical" evidence="2">
    <location>
        <begin position="177"/>
        <end position="197"/>
    </location>
</feature>
<sequence>MLYRWAVGYIAFFGFASAAWAWDWLMSIDPHWYSTMYIWYSMVSCLSSGIAVIILLSVYLKKNGFLPQFNDNHLHDLGVFLFATSMLWTYTWFAQFMLYWYANIPEEVNYFFGRFQHYSPTFLPMLIINFLLPLLVLVSSSIKRNYKVVTTMAIVVICGHILDYFNMVMPGTMKKIFPLLLLIFASYLFNAQTVTFISRTTNKPLPKVSIFGKDGSIIAYSDIDGKIDRNLIKPDQEKFQLIYDNFSIATLSYADFEKEVIKVDDKIRDIEPVVIKNNKPAKYVFVKGNFNAYVTVNNKLNCYADGIVTYIFDNKTKKLKGTTVEQYRIYRLEDAVFEKKQTGLWDYQTMLRLPEMKEVGNILEYKKKNSVIKELKGQQKDQIEITGEALQGKEFALFGYRFYDVKNIINASYEKNTPKTLRDLLEFNEIGFIKLKHKTEPDYNQLIVYKNFYPIELDFQDENISEKNKFDLKNSTCKKDKVDATNTKTLQSSINDMTASLPTIKQIKFNEALYILKTFGVEADGDVAELKALGQLIDGKKVPEIMAMADQVAQKNGIEWASNAPPSLGEMNIFGDDKAKESDPNDVKANSLSIITRPTGDDGTGAATAIQIVPRLVDNAGNPVSFTGAGLEATLEVFSNGVKLSTAKNLMQDNNFKGFNLKFSSIPAAKVVDNKIDITVSVKTTAKTFKMTKIGLDVNPSLLKVPAPVVVDSTAINQDPAVIDPNNPGATIPSTDPNATTPAPATPKQPASDPKNVVSGFLNNVSSQNLKAAYSSSSNPSWGSYESFSNPTSGFGS</sequence>
<dbReference type="Proteomes" id="UP000004994">
    <property type="component" value="Unassembled WGS sequence"/>
</dbReference>
<dbReference type="EnsemblPlants" id="Solyc00g088090.2.1">
    <property type="protein sequence ID" value="Solyc00g088090.2.1"/>
    <property type="gene ID" value="Solyc00g088090.2"/>
</dbReference>
<accession>A0A494G9L9</accession>
<dbReference type="Gramene" id="Solyc00g088090.2.1">
    <property type="protein sequence ID" value="Solyc00g088090.2.1"/>
    <property type="gene ID" value="Solyc00g088090.2"/>
</dbReference>
<feature type="compositionally biased region" description="Polar residues" evidence="1">
    <location>
        <begin position="788"/>
        <end position="797"/>
    </location>
</feature>
<dbReference type="InParanoid" id="A0A494G9L9"/>
<evidence type="ECO:0000256" key="2">
    <source>
        <dbReference type="SAM" id="Phobius"/>
    </source>
</evidence>
<keyword evidence="2" id="KW-0472">Membrane</keyword>
<keyword evidence="4" id="KW-1185">Reference proteome</keyword>
<evidence type="ECO:0000313" key="4">
    <source>
        <dbReference type="Proteomes" id="UP000004994"/>
    </source>
</evidence>
<feature type="transmembrane region" description="Helical" evidence="2">
    <location>
        <begin position="6"/>
        <end position="25"/>
    </location>
</feature>
<feature type="region of interest" description="Disordered" evidence="1">
    <location>
        <begin position="720"/>
        <end position="760"/>
    </location>
</feature>
<evidence type="ECO:0000313" key="3">
    <source>
        <dbReference type="EnsemblPlants" id="Solyc00g088090.2.1"/>
    </source>
</evidence>
<dbReference type="AlphaFoldDB" id="A0A494G9L9"/>
<keyword evidence="2" id="KW-1133">Transmembrane helix</keyword>